<evidence type="ECO:0000256" key="4">
    <source>
        <dbReference type="ARBA" id="ARBA00022723"/>
    </source>
</evidence>
<name>A0A097IE63_9CORY</name>
<dbReference type="KEGG" id="cdo:CDOO_03410"/>
<dbReference type="Gene3D" id="3.20.20.140">
    <property type="entry name" value="Metal-dependent hydrolases"/>
    <property type="match status" value="1"/>
</dbReference>
<protein>
    <recommendedName>
        <fullName evidence="3">adenosine deaminase</fullName>
        <ecNumber evidence="3">3.5.4.4</ecNumber>
    </recommendedName>
</protein>
<evidence type="ECO:0000256" key="1">
    <source>
        <dbReference type="ARBA" id="ARBA00001947"/>
    </source>
</evidence>
<dbReference type="InterPro" id="IPR032466">
    <property type="entry name" value="Metal_Hydrolase"/>
</dbReference>
<evidence type="ECO:0000313" key="8">
    <source>
        <dbReference type="EMBL" id="AIT60400.1"/>
    </source>
</evidence>
<dbReference type="GO" id="GO:0005829">
    <property type="term" value="C:cytosol"/>
    <property type="evidence" value="ECO:0007669"/>
    <property type="project" value="TreeGrafter"/>
</dbReference>
<dbReference type="PANTHER" id="PTHR11409">
    <property type="entry name" value="ADENOSINE DEAMINASE"/>
    <property type="match status" value="1"/>
</dbReference>
<dbReference type="GO" id="GO:0006154">
    <property type="term" value="P:adenosine catabolic process"/>
    <property type="evidence" value="ECO:0007669"/>
    <property type="project" value="TreeGrafter"/>
</dbReference>
<dbReference type="STRING" id="558173.CDOO_03410"/>
<evidence type="ECO:0000256" key="5">
    <source>
        <dbReference type="ARBA" id="ARBA00022801"/>
    </source>
</evidence>
<proteinExistence type="inferred from homology"/>
<dbReference type="RefSeq" id="WP_155861282.1">
    <property type="nucleotide sequence ID" value="NZ_AQUX01000002.1"/>
</dbReference>
<accession>A0A097IE63</accession>
<dbReference type="HOGENOM" id="CLU_039228_1_0_11"/>
<keyword evidence="9" id="KW-1185">Reference proteome</keyword>
<dbReference type="InterPro" id="IPR001365">
    <property type="entry name" value="A_deaminase_dom"/>
</dbReference>
<evidence type="ECO:0000256" key="2">
    <source>
        <dbReference type="ARBA" id="ARBA00006676"/>
    </source>
</evidence>
<dbReference type="InterPro" id="IPR006330">
    <property type="entry name" value="Ado/ade_deaminase"/>
</dbReference>
<gene>
    <name evidence="8" type="ORF">CDOO_03410</name>
</gene>
<dbReference type="AlphaFoldDB" id="A0A097IE63"/>
<keyword evidence="4" id="KW-0479">Metal-binding</keyword>
<comment type="similarity">
    <text evidence="2">Belongs to the metallo-dependent hydrolases superfamily. Adenosine and AMP deaminases family.</text>
</comment>
<evidence type="ECO:0000256" key="3">
    <source>
        <dbReference type="ARBA" id="ARBA00012784"/>
    </source>
</evidence>
<dbReference type="PANTHER" id="PTHR11409:SF43">
    <property type="entry name" value="ADENOSINE DEAMINASE"/>
    <property type="match status" value="1"/>
</dbReference>
<sequence length="321" mass="34397">MRNSPNVSPLHKQVTREQVAALPKVVLHDHVDTTGARGEADVEAAVRAGVRALAADGVVYAELRISPELNLDVLPLDKIVAAAERGATSVEGIDARLILTAMRHASHVADVADETLAAYPRGIVVGFDLAGPEDSPAPHAETLEKLRDAYIPVTLHAGAHEGVDSIAEALRLGALRLGHGTRIFEDLTADIDGIGAGPVASWVRDRGIVLEMAPALEVEMGVVDSYEDHPFSLLQQLGFTCTLNPGQSTVSSLTDEMMRLVETFDYGYDELFELTRTAMENAFAPVPQRTAILAQRILPAYDELSGAYNEDASFSQLADPS</sequence>
<dbReference type="GO" id="GO:0004000">
    <property type="term" value="F:adenosine deaminase activity"/>
    <property type="evidence" value="ECO:0007669"/>
    <property type="project" value="UniProtKB-ARBA"/>
</dbReference>
<dbReference type="Proteomes" id="UP000029914">
    <property type="component" value="Chromosome"/>
</dbReference>
<feature type="domain" description="Adenosine deaminase" evidence="7">
    <location>
        <begin position="37"/>
        <end position="294"/>
    </location>
</feature>
<organism evidence="8 9">
    <name type="scientific">Corynebacterium doosanense CAU 212 = DSM 45436</name>
    <dbReference type="NCBI Taxonomy" id="558173"/>
    <lineage>
        <taxon>Bacteria</taxon>
        <taxon>Bacillati</taxon>
        <taxon>Actinomycetota</taxon>
        <taxon>Actinomycetes</taxon>
        <taxon>Mycobacteriales</taxon>
        <taxon>Corynebacteriaceae</taxon>
        <taxon>Corynebacterium</taxon>
    </lineage>
</organism>
<dbReference type="Pfam" id="PF00962">
    <property type="entry name" value="A_deaminase"/>
    <property type="match status" value="1"/>
</dbReference>
<dbReference type="OrthoDB" id="9779574at2"/>
<evidence type="ECO:0000256" key="6">
    <source>
        <dbReference type="ARBA" id="ARBA00022833"/>
    </source>
</evidence>
<dbReference type="EC" id="3.5.4.4" evidence="3"/>
<reference evidence="8 9" key="1">
    <citation type="submission" date="2013-09" db="EMBL/GenBank/DDBJ databases">
        <title>Complete genome sequence of Corynebacterium doosanense CAU 212(T) (=DSM 45436(T)), isolated from activated sludge.</title>
        <authorList>
            <person name="Schaffert L."/>
            <person name="Albersmeier A."/>
            <person name="Kalinowski J."/>
            <person name="Ruckert C."/>
        </authorList>
    </citation>
    <scope>NUCLEOTIDE SEQUENCE [LARGE SCALE GENOMIC DNA]</scope>
    <source>
        <strain evidence="8 9">CAU 212</strain>
    </source>
</reference>
<dbReference type="GO" id="GO:0046103">
    <property type="term" value="P:inosine biosynthetic process"/>
    <property type="evidence" value="ECO:0007669"/>
    <property type="project" value="TreeGrafter"/>
</dbReference>
<dbReference type="GO" id="GO:0043103">
    <property type="term" value="P:hypoxanthine salvage"/>
    <property type="evidence" value="ECO:0007669"/>
    <property type="project" value="TreeGrafter"/>
</dbReference>
<evidence type="ECO:0000259" key="7">
    <source>
        <dbReference type="Pfam" id="PF00962"/>
    </source>
</evidence>
<comment type="cofactor">
    <cofactor evidence="1">
        <name>Zn(2+)</name>
        <dbReference type="ChEBI" id="CHEBI:29105"/>
    </cofactor>
</comment>
<keyword evidence="6" id="KW-0862">Zinc</keyword>
<dbReference type="SUPFAM" id="SSF51556">
    <property type="entry name" value="Metallo-dependent hydrolases"/>
    <property type="match status" value="1"/>
</dbReference>
<dbReference type="GO" id="GO:0046872">
    <property type="term" value="F:metal ion binding"/>
    <property type="evidence" value="ECO:0007669"/>
    <property type="project" value="UniProtKB-KW"/>
</dbReference>
<keyword evidence="5" id="KW-0378">Hydrolase</keyword>
<dbReference type="EMBL" id="CP006764">
    <property type="protein sequence ID" value="AIT60400.1"/>
    <property type="molecule type" value="Genomic_DNA"/>
</dbReference>
<evidence type="ECO:0000313" key="9">
    <source>
        <dbReference type="Proteomes" id="UP000029914"/>
    </source>
</evidence>
<dbReference type="eggNOG" id="COG1816">
    <property type="taxonomic scope" value="Bacteria"/>
</dbReference>